<feature type="compositionally biased region" description="Polar residues" evidence="8">
    <location>
        <begin position="3244"/>
        <end position="3259"/>
    </location>
</feature>
<feature type="region of interest" description="Disordered" evidence="8">
    <location>
        <begin position="708"/>
        <end position="733"/>
    </location>
</feature>
<feature type="region of interest" description="Disordered" evidence="8">
    <location>
        <begin position="1988"/>
        <end position="2092"/>
    </location>
</feature>
<sequence>PPTVPTPELPPDSTTSDSPTGELNGANGGAPERPAPEKNQTKRLSSAEPTSTSVAVPAPPSPSAPVAEPLSSALPLPHIPESVIKPCVNGVPKPGGKRARGLAGNLDQIVRKLSNVADSTRATNGHTDKTEAERSNPDGASDRLAQPNGAPDLPKSALDLTTSRRSEDDSQFKAVKWGIMKKSDAVKEPRKKPPTKSAQPAPAPENLPPPPPPPPPPLQLLRIPHYVPHSQQDPKFRSEIRLSGLTGGATVVTHAQNNPLPSPEEKKLYDKRFEVRPTALVNPFPGGEASSSRAPFPGAARLYHGAGAAKGTQIDVDLTRAFELVNGAPQPSWNPPKNLVEPDLDKKRLPAPAGKKGSRRHAQTGVAEFHKALASAFAASRAAPGAMCNGPAPAAPGGLCAAPGTLCPPPGAMCPAPVLPMPPPGLSFSLRPSVPSSRVRGAAKRKRGSLRNMLVQMVGQTPQMSSGGTQTEVPVLHQLLGSKAAVPDSFSMANMLGGSGGAVSVTPAVSVTSATPADPSRSAPVTDPSVVDRLKRLGTVIEVEEDPNPPPEKEPPAPPPSALKMLEKMTIDPPQSPVVSALDDRPLFLGKDISVYAKKKGTSFIHPSPNAPLSIIPVGNPMTPSALPTPLVTVEPKATPQVKVQPQSKTAKTPKAPPQALPNPQPTVPHLPLLTITKATSKPPLPVPEPIVTTQILPPPIVTVTKTTSSSTVDQAPDQEIHSTEKPREPAAEPVQDYVPLPFLEPVILLDEEDSSPLTPQGTYIFKHDNSHSVELPNDQKVFSCDICSAAFHHLHMLRKHYFRLHVARKYISEKDLEAYNIDPEKADDCNDENIYRCHTCRQCLPTKAELKSHLTDHPPVTDLNKHIKGAKDYRCERCNAHFKWRKLYGKHRKSCRAPLSAKPAENVEVPQNVPEKEVLNVQQDIPSDESPSKEEPITAVTELALRQVIDTRAMRNLQRSAKTSQQPKPKRKTRQTVAMAIHSPPEVPVVDETPEIPIKPPAELPIPEVIETPETQSPPAELTVSEVIETPETQDLPAESPIAEEQNDKTELNPIPALSSADTLVSEEPAFPKVPETSPEEEAETESTASLNESTTTLPKVDEVLEELPSEQVETSCNEQTETTEELVPETEEVESKEEVAAEVEPLLTAETDNAVDLEQKSDDFDIISETVCGVNELADDDLVTNNGTAEVSEVPVEEAESVADSVDSVLESLGVAKNENAASTAALPPVVPEKVDLKGFYHCLYCNETFNNGNKKRNHTLSQHPYVRKNHPCVFCKSSATFFKTNVELFQHLLTVHTTVYFACQWCKERFFNLDDLRDHSSKRHTLDSSEQKELDDRKSEVTEEAPSFTCAACQRIWLFKSCFNDHKCNPEKDKPTNPDKATRLPKLRKVKSMDRSDRSDKPMRVDPETMFYSQVSFNVRNNLLHFLDGKLPQDEDDEEVEDESASKAPERNMLSFSAGFPGSGVQLVPEPEPYSRVKAQWEKYNFPKNYDGRCGLTSYIKDMSYLDISTQLIMRRNLQRLQGDPEVTSPTTADDVPSVLALERLATQCAESFGINGIPGGDRETTLGELSGEWVRDRVYVCSVCKWETPCLWSMEDHKYEVHPQVLCPQHELVGDQRALANTIYKRVFPVEDIPFSPEKPNLRSTPVTKVPCTKCGMDGFSCRSELHIHVLACAGEPIPQWAPTPRKKRWKKRRRPRRGLKRNIPSTPHRPIKVRTKPGDTDTIQKMIANLPAKRSTRRVIGFDEADLKTRSQSTIQNITDFQGPVLLPSSRLVLPPSAAPHHKFPKPSSKGSPRSSKDLLLAPPPHVPKGTDLIDTSAERGDVLSSLRMMPVSTPREELLEPRQIIDKVINQKVLGVQSEEASGHSCTGCGQTSDSRNSLRKHQKVCAYFRECGPNAEHKCKACARLFDSLMALIEHSCDEMPKLEIEKDLSPVNSAEIPVLSPVDSKKGEAEAAKPSQICGVSFVNGKISYETVESIKMGDEEETNLKRKRSHSLGDIPSGKKMFRTGHRRSARLGQAESGPTEVPEDTVKSEATAEKEAPQDEDMYESAPEARLAAGKNKTKKLPTRAERSKNDSTKKPDINRQVLEIKAMEQSLSKAALSPSVESESFLDDDSLWEKQAVVAISEDETTKTDGFDNKIEPGESSEKAVDLESEKLKPGSAETKPKLKRRKNKNLRFATKKGKRKGNPPRKPISSLKSNKNPKPSEDSVTKIEEAVHEVKIEEEIKVEELEDLVSSKPEVAVPEGVGDQKKKNKSIKKGSPKGAISSVADSKLAELVEGEPQDKKEEDKKSAGKGKKAKISKVLVNSKIVVRFKGKVGKQGVKGKGIKIKLPKTPNKQTKKKQKDLLSYLNRTPPAAKETLDELTGLQEANVSKDVEDNLNMSIDAVVNGTAETLVSIMKTNDLSSLFNLPVEEMAKVMEIGSMEETNDKNSDLIDGSKSNSETVDNNRSATSNKKKESKSKNKKKKSSVHNAEAVEKSTEEREISSEVMSQEEQQKSLIVEHNQSSGKQIDESGVASESIVDVKLANEIKKKDSKAKKKKKSVPVTEQENGVESHIVLKSEVVSLETKETIETEKLPAKKGSKKQNKKKSISTVEETPIVQNVVEGGTVNELKAEIKTTQSRKKSKKLSVPVEDTVVPNEVVKESVADIAVDQDKESVMKREEQVAPYESNKISEDKVEEDDKQGSKKRGKKGGKSVQTSKVEKEDESVEIEKPVLRRRSGKSSLMAELMEEALLGLDSELYQDELPVRTTRSKRSSQKQVGAGDADKSQEMGEQEGVGEISGDKDEEIVPRVTRRQNKKDVADVSEECAAEPKKSDEIEPSTELVLDTETTEQVVKNVNEPLNKRLPPAKSKKPGQKAGNKKKSLETAIDEDVNKVSVENSTDGKAGSIDATIEDVINKSVVPAGNVESLPNNEAETNDKNKKSKKRPSKKAESKVLADEIRPNIFYQRTSVTEVEPKAIETSKDADPCNEVTLPIEDPKPKKQVGKRVAKSTKAAEEVKESKDVDISEPEREEVTASSQIIAAAVQKSEVQDVKEAPSVSAETISRVPELPGNASEMKEVKPGEDKPSSGVVNSQQSTPQVKPSVPFKNKLLSGRLPSAEKAAALLSKKPLHQVDPPPLEEPKKRKIFSYQKKSAPARRLTRSNSNGKSDPKGEPAIDPYDYNEDEIVPFQEPRYKPYSPPKPVLYAPPPAKRRARKREDSPDTTTIVVQAEVHPEPPPRRRADVSASPDDKTAFTSTNDVPTTTSDHNQSNKRKSNSPPEKGSSSVDSKKPKMSTCYDGIDVLDDEDSGSSPPQLVPMEEPCADNRQNAVESEKPPTQLPSLKVAHWAKIDSPLRSASPGKKDELPGKALSSAGSTPTRVSSPMRTASPGRTASPAKMLSPARVSSPARMASPARISSPARITSPARVASPAMTSPARNPSPATMSSPGLVGSPNRVSPMHTSLPLRSYGRVSKPMSPPSEPPELVDESKVTVEEKFDADSSSPVLQPAAGPLSDLFDPEPPALERTGDLVSLSKNTSISEEDTETAVDTEEDTDSLKSFKSMKKKGKDLKMKMKKQLMRLKVLKNKKKKDLKKTVGGTRKEVVKISGMAWEVSELATSPSKSEPPPPPASVLPIIKDWDAPDLWDSPIVPIAGPGPVAVTGSAPSGSPADPSPTHPSMPPLPSPSPAPRTQRSDSSGSTNIPSLGSILDSVNKLLNEPDNNFSSLPPQYSLADLQRAMGASDAEMDILEQLGEEASCLTDFDESLRPVVGNAHLDDEWIMDLDNQAAQQPIVSSSVVESSPAGTPPPEVHQSLPMASSASNSSSSNTNMFQSKFFGSDLTGLLKSSSMCKSLIRTSPKCSSSSALLAAHPHKEVVCPTCSCHFMGFPALQIHVNKVHGSQHDPTQVTGSLHNRRVVLESSRSTSRLVCFECNQILPSHLMYRHLELDHSLEPGLVSRCSTVTGDLHEGPVVGERLKSKMSNALGDLIDKAVANMLVSKNKPEATSTPQTGLSPKAMELLSRLLAGRKRDTSRINSKDQSFNKLKMSEPGPLKNEDEWIRPFSRPFLCTICGQRFPLAASRNKHEALAHKAFRNQNKMNSNDDDYYDDEDEDWRDAPSPESAFEDGGGSSLTPTCSDCGLSFDSVSDLMRHRVEDHAPRRRLSTASESGMEAAAPVSSSTAPASVVPRRISSVSRSQSLDTTSPPFDTVVDSDDSCSTAGTKSASGALPVSGTSSPVGTNSSTDFSTHSETLPAPKKSRPRTGKINTTQVSKIKAEAALRLLNTPR</sequence>
<feature type="region of interest" description="Disordered" evidence="8">
    <location>
        <begin position="1777"/>
        <end position="1819"/>
    </location>
</feature>
<dbReference type="PROSITE" id="PS50157">
    <property type="entry name" value="ZINC_FINGER_C2H2_2"/>
    <property type="match status" value="4"/>
</dbReference>
<feature type="region of interest" description="Disordered" evidence="8">
    <location>
        <begin position="326"/>
        <end position="363"/>
    </location>
</feature>
<feature type="domain" description="C2H2-type" evidence="9">
    <location>
        <begin position="4057"/>
        <end position="4085"/>
    </location>
</feature>
<feature type="domain" description="C2H2-type" evidence="9">
    <location>
        <begin position="4124"/>
        <end position="4152"/>
    </location>
</feature>
<dbReference type="GO" id="GO:0006357">
    <property type="term" value="P:regulation of transcription by RNA polymerase II"/>
    <property type="evidence" value="ECO:0007669"/>
    <property type="project" value="TreeGrafter"/>
</dbReference>
<keyword evidence="4 7" id="KW-0863">Zinc-finger</keyword>
<feature type="compositionally biased region" description="Basic residues" evidence="8">
    <location>
        <begin position="3552"/>
        <end position="3563"/>
    </location>
</feature>
<feature type="compositionally biased region" description="Basic residues" evidence="8">
    <location>
        <begin position="2991"/>
        <end position="3000"/>
    </location>
</feature>
<evidence type="ECO:0000256" key="5">
    <source>
        <dbReference type="ARBA" id="ARBA00022833"/>
    </source>
</evidence>
<feature type="compositionally biased region" description="Polar residues" evidence="8">
    <location>
        <begin position="3685"/>
        <end position="3695"/>
    </location>
</feature>
<feature type="region of interest" description="Disordered" evidence="8">
    <location>
        <begin position="2431"/>
        <end position="2504"/>
    </location>
</feature>
<feature type="domain" description="C2H2-type" evidence="9">
    <location>
        <begin position="1304"/>
        <end position="1332"/>
    </location>
</feature>
<evidence type="ECO:0000256" key="6">
    <source>
        <dbReference type="ARBA" id="ARBA00023242"/>
    </source>
</evidence>
<evidence type="ECO:0000256" key="4">
    <source>
        <dbReference type="ARBA" id="ARBA00022771"/>
    </source>
</evidence>
<dbReference type="InterPro" id="IPR013087">
    <property type="entry name" value="Znf_C2H2_type"/>
</dbReference>
<feature type="compositionally biased region" description="Polar residues" evidence="8">
    <location>
        <begin position="2445"/>
        <end position="2459"/>
    </location>
</feature>
<evidence type="ECO:0000256" key="1">
    <source>
        <dbReference type="ARBA" id="ARBA00004123"/>
    </source>
</evidence>
<feature type="domain" description="C2H2-type" evidence="9">
    <location>
        <begin position="783"/>
        <end position="811"/>
    </location>
</feature>
<dbReference type="GO" id="GO:0008270">
    <property type="term" value="F:zinc ion binding"/>
    <property type="evidence" value="ECO:0007669"/>
    <property type="project" value="UniProtKB-KW"/>
</dbReference>
<feature type="compositionally biased region" description="Polar residues" evidence="8">
    <location>
        <begin position="3363"/>
        <end position="3382"/>
    </location>
</feature>
<feature type="compositionally biased region" description="Low complexity" evidence="8">
    <location>
        <begin position="64"/>
        <end position="76"/>
    </location>
</feature>
<proteinExistence type="predicted"/>
<comment type="subcellular location">
    <subcellularLocation>
        <location evidence="1">Nucleus</location>
    </subcellularLocation>
</comment>
<feature type="region of interest" description="Disordered" evidence="8">
    <location>
        <begin position="2534"/>
        <end position="2560"/>
    </location>
</feature>
<feature type="region of interest" description="Disordered" evidence="8">
    <location>
        <begin position="113"/>
        <end position="222"/>
    </location>
</feature>
<dbReference type="PANTHER" id="PTHR24404">
    <property type="entry name" value="ZINC FINGER PROTEIN"/>
    <property type="match status" value="1"/>
</dbReference>
<dbReference type="GO" id="GO:0005634">
    <property type="term" value="C:nucleus"/>
    <property type="evidence" value="ECO:0007669"/>
    <property type="project" value="UniProtKB-SubCell"/>
</dbReference>
<feature type="compositionally biased region" description="Polar residues" evidence="8">
    <location>
        <begin position="3080"/>
        <end position="3091"/>
    </location>
</feature>
<dbReference type="EMBL" id="GDHC01013998">
    <property type="protein sequence ID" value="JAQ04631.1"/>
    <property type="molecule type" value="Transcribed_RNA"/>
</dbReference>
<feature type="region of interest" description="Disordered" evidence="8">
    <location>
        <begin position="4142"/>
        <end position="4262"/>
    </location>
</feature>
<keyword evidence="5" id="KW-0862">Zinc</keyword>
<feature type="region of interest" description="Disordered" evidence="8">
    <location>
        <begin position="2510"/>
        <end position="2529"/>
    </location>
</feature>
<feature type="compositionally biased region" description="Pro residues" evidence="8">
    <location>
        <begin position="201"/>
        <end position="218"/>
    </location>
</feature>
<feature type="compositionally biased region" description="Basic and acidic residues" evidence="8">
    <location>
        <begin position="3003"/>
        <end position="3024"/>
    </location>
</feature>
<evidence type="ECO:0000256" key="3">
    <source>
        <dbReference type="ARBA" id="ARBA00022737"/>
    </source>
</evidence>
<feature type="region of interest" description="Disordered" evidence="8">
    <location>
        <begin position="639"/>
        <end position="667"/>
    </location>
</feature>
<protein>
    <submittedName>
        <fullName evidence="10">Neurofilament heavy polypeptide</fullName>
    </submittedName>
</protein>
<feature type="compositionally biased region" description="Pro residues" evidence="8">
    <location>
        <begin position="3188"/>
        <end position="3200"/>
    </location>
</feature>
<feature type="region of interest" description="Disordered" evidence="8">
    <location>
        <begin position="4084"/>
        <end position="4121"/>
    </location>
</feature>
<accession>A0A146L8B7</accession>
<feature type="region of interest" description="Disordered" evidence="8">
    <location>
        <begin position="4020"/>
        <end position="4040"/>
    </location>
</feature>
<feature type="compositionally biased region" description="Basic residues" evidence="8">
    <location>
        <begin position="2540"/>
        <end position="2550"/>
    </location>
</feature>
<feature type="region of interest" description="Disordered" evidence="8">
    <location>
        <begin position="2966"/>
        <end position="3563"/>
    </location>
</feature>
<feature type="region of interest" description="Disordered" evidence="8">
    <location>
        <begin position="1688"/>
        <end position="1722"/>
    </location>
</feature>
<evidence type="ECO:0000259" key="9">
    <source>
        <dbReference type="PROSITE" id="PS50157"/>
    </source>
</evidence>
<feature type="compositionally biased region" description="Polar residues" evidence="8">
    <location>
        <begin position="642"/>
        <end position="651"/>
    </location>
</feature>
<evidence type="ECO:0000256" key="2">
    <source>
        <dbReference type="ARBA" id="ARBA00022723"/>
    </source>
</evidence>
<feature type="compositionally biased region" description="Pro residues" evidence="8">
    <location>
        <begin position="3662"/>
        <end position="3679"/>
    </location>
</feature>
<dbReference type="SMART" id="SM00355">
    <property type="entry name" value="ZnF_C2H2"/>
    <property type="match status" value="13"/>
</dbReference>
<evidence type="ECO:0000256" key="7">
    <source>
        <dbReference type="PROSITE-ProRule" id="PRU00042"/>
    </source>
</evidence>
<dbReference type="InterPro" id="IPR050589">
    <property type="entry name" value="Ikaros_C2H2-ZF"/>
</dbReference>
<feature type="compositionally biased region" description="Basic and acidic residues" evidence="8">
    <location>
        <begin position="2481"/>
        <end position="2493"/>
    </location>
</feature>
<feature type="region of interest" description="Disordered" evidence="8">
    <location>
        <begin position="957"/>
        <end position="977"/>
    </location>
</feature>
<feature type="compositionally biased region" description="Basic and acidic residues" evidence="8">
    <location>
        <begin position="3223"/>
        <end position="3243"/>
    </location>
</feature>
<feature type="compositionally biased region" description="Basic residues" evidence="8">
    <location>
        <begin position="2009"/>
        <end position="2019"/>
    </location>
</feature>
<feature type="compositionally biased region" description="Basic and acidic residues" evidence="8">
    <location>
        <begin position="2073"/>
        <end position="2088"/>
    </location>
</feature>
<feature type="compositionally biased region" description="Basic and acidic residues" evidence="8">
    <location>
        <begin position="3478"/>
        <end position="3490"/>
    </location>
</feature>
<feature type="compositionally biased region" description="Basic and acidic residues" evidence="8">
    <location>
        <begin position="2660"/>
        <end position="2672"/>
    </location>
</feature>
<gene>
    <name evidence="10" type="primary">Nefh_3</name>
    <name evidence="10" type="ORF">g.91754</name>
</gene>
<feature type="compositionally biased region" description="Acidic residues" evidence="8">
    <location>
        <begin position="3531"/>
        <end position="3545"/>
    </location>
</feature>
<feature type="compositionally biased region" description="Pro residues" evidence="8">
    <location>
        <begin position="1"/>
        <end position="10"/>
    </location>
</feature>
<feature type="compositionally biased region" description="Low complexity" evidence="8">
    <location>
        <begin position="1087"/>
        <end position="1099"/>
    </location>
</feature>
<feature type="compositionally biased region" description="Polar residues" evidence="8">
    <location>
        <begin position="3267"/>
        <end position="3277"/>
    </location>
</feature>
<feature type="compositionally biased region" description="Acidic residues" evidence="8">
    <location>
        <begin position="4092"/>
        <end position="4104"/>
    </location>
</feature>
<feature type="region of interest" description="Disordered" evidence="8">
    <location>
        <begin position="2239"/>
        <end position="2305"/>
    </location>
</feature>
<feature type="compositionally biased region" description="Basic and acidic residues" evidence="8">
    <location>
        <begin position="2210"/>
        <end position="2221"/>
    </location>
</feature>
<feature type="compositionally biased region" description="Basic and acidic residues" evidence="8">
    <location>
        <begin position="162"/>
        <end position="171"/>
    </location>
</feature>
<feature type="region of interest" description="Disordered" evidence="8">
    <location>
        <begin position="2130"/>
        <end position="2221"/>
    </location>
</feature>
<feature type="compositionally biased region" description="Basic and acidic residues" evidence="8">
    <location>
        <begin position="2966"/>
        <end position="2976"/>
    </location>
</feature>
<reference evidence="10" key="1">
    <citation type="journal article" date="2016" name="Gigascience">
        <title>De novo construction of an expanded transcriptome assembly for the western tarnished plant bug, Lygus hesperus.</title>
        <authorList>
            <person name="Tassone E.E."/>
            <person name="Geib S.M."/>
            <person name="Hall B."/>
            <person name="Fabrick J.A."/>
            <person name="Brent C.S."/>
            <person name="Hull J.J."/>
        </authorList>
    </citation>
    <scope>NUCLEOTIDE SEQUENCE</scope>
</reference>
<feature type="compositionally biased region" description="Low complexity" evidence="8">
    <location>
        <begin position="3106"/>
        <end position="3118"/>
    </location>
</feature>
<feature type="compositionally biased region" description="Basic and acidic residues" evidence="8">
    <location>
        <begin position="719"/>
        <end position="731"/>
    </location>
</feature>
<dbReference type="GO" id="GO:0000978">
    <property type="term" value="F:RNA polymerase II cis-regulatory region sequence-specific DNA binding"/>
    <property type="evidence" value="ECO:0007669"/>
    <property type="project" value="TreeGrafter"/>
</dbReference>
<feature type="compositionally biased region" description="Basic and acidic residues" evidence="8">
    <location>
        <begin position="3066"/>
        <end position="3077"/>
    </location>
</feature>
<keyword evidence="2" id="KW-0479">Metal-binding</keyword>
<keyword evidence="3" id="KW-0677">Repeat</keyword>
<feature type="region of interest" description="Disordered" evidence="8">
    <location>
        <begin position="2660"/>
        <end position="2732"/>
    </location>
</feature>
<feature type="region of interest" description="Disordered" evidence="8">
    <location>
        <begin position="1032"/>
        <end position="1140"/>
    </location>
</feature>
<feature type="compositionally biased region" description="Basic residues" evidence="8">
    <location>
        <begin position="2859"/>
        <end position="2871"/>
    </location>
</feature>
<feature type="region of interest" description="Disordered" evidence="8">
    <location>
        <begin position="1373"/>
        <end position="1407"/>
    </location>
</feature>
<feature type="region of interest" description="Disordered" evidence="8">
    <location>
        <begin position="1"/>
        <end position="77"/>
    </location>
</feature>
<feature type="compositionally biased region" description="Basic residues" evidence="8">
    <location>
        <begin position="1689"/>
        <end position="1705"/>
    </location>
</feature>
<keyword evidence="6" id="KW-0539">Nucleus</keyword>
<organism evidence="10">
    <name type="scientific">Lygus hesperus</name>
    <name type="common">Western plant bug</name>
    <dbReference type="NCBI Taxonomy" id="30085"/>
    <lineage>
        <taxon>Eukaryota</taxon>
        <taxon>Metazoa</taxon>
        <taxon>Ecdysozoa</taxon>
        <taxon>Arthropoda</taxon>
        <taxon>Hexapoda</taxon>
        <taxon>Insecta</taxon>
        <taxon>Pterygota</taxon>
        <taxon>Neoptera</taxon>
        <taxon>Paraneoptera</taxon>
        <taxon>Hemiptera</taxon>
        <taxon>Heteroptera</taxon>
        <taxon>Panheteroptera</taxon>
        <taxon>Cimicomorpha</taxon>
        <taxon>Miridae</taxon>
        <taxon>Mirini</taxon>
        <taxon>Lygus</taxon>
    </lineage>
</organism>
<feature type="compositionally biased region" description="Basic residues" evidence="8">
    <location>
        <begin position="2173"/>
        <end position="2195"/>
    </location>
</feature>
<feature type="compositionally biased region" description="Basic residues" evidence="8">
    <location>
        <begin position="2464"/>
        <end position="2476"/>
    </location>
</feature>
<feature type="compositionally biased region" description="Basic and acidic residues" evidence="8">
    <location>
        <begin position="1373"/>
        <end position="1385"/>
    </location>
</feature>
<dbReference type="GO" id="GO:0003700">
    <property type="term" value="F:DNA-binding transcription factor activity"/>
    <property type="evidence" value="ECO:0007669"/>
    <property type="project" value="TreeGrafter"/>
</dbReference>
<name>A0A146L8B7_LYGHE</name>
<feature type="compositionally biased region" description="Low complexity" evidence="8">
    <location>
        <begin position="2199"/>
        <end position="2209"/>
    </location>
</feature>
<feature type="compositionally biased region" description="Basic and acidic residues" evidence="8">
    <location>
        <begin position="126"/>
        <end position="136"/>
    </location>
</feature>
<evidence type="ECO:0000256" key="8">
    <source>
        <dbReference type="SAM" id="MobiDB-lite"/>
    </source>
</evidence>
<feature type="compositionally biased region" description="Low complexity" evidence="8">
    <location>
        <begin position="4163"/>
        <end position="4189"/>
    </location>
</feature>
<feature type="compositionally biased region" description="Basic and acidic residues" evidence="8">
    <location>
        <begin position="1394"/>
        <end position="1407"/>
    </location>
</feature>
<feature type="region of interest" description="Disordered" evidence="8">
    <location>
        <begin position="3785"/>
        <end position="3816"/>
    </location>
</feature>
<feature type="compositionally biased region" description="Polar residues" evidence="8">
    <location>
        <begin position="12"/>
        <end position="21"/>
    </location>
</feature>
<feature type="compositionally biased region" description="Polar residues" evidence="8">
    <location>
        <begin position="116"/>
        <end position="125"/>
    </location>
</feature>
<feature type="compositionally biased region" description="Basic and acidic residues" evidence="8">
    <location>
        <begin position="2135"/>
        <end position="2164"/>
    </location>
</feature>
<feature type="compositionally biased region" description="Acidic residues" evidence="8">
    <location>
        <begin position="1123"/>
        <end position="1137"/>
    </location>
</feature>
<dbReference type="PROSITE" id="PS00028">
    <property type="entry name" value="ZINC_FINGER_C2H2_1"/>
    <property type="match status" value="7"/>
</dbReference>
<dbReference type="PANTHER" id="PTHR24404:SF114">
    <property type="entry name" value="KLUMPFUSS, ISOFORM B-RELATED"/>
    <property type="match status" value="1"/>
</dbReference>
<feature type="compositionally biased region" description="Basic and acidic residues" evidence="8">
    <location>
        <begin position="2034"/>
        <end position="2047"/>
    </location>
</feature>
<feature type="compositionally biased region" description="Pro residues" evidence="8">
    <location>
        <begin position="655"/>
        <end position="667"/>
    </location>
</feature>
<feature type="region of interest" description="Disordered" evidence="8">
    <location>
        <begin position="3647"/>
        <end position="3696"/>
    </location>
</feature>
<evidence type="ECO:0000313" key="10">
    <source>
        <dbReference type="EMBL" id="JAQ04631.1"/>
    </source>
</evidence>
<feature type="compositionally biased region" description="Basic and acidic residues" evidence="8">
    <location>
        <begin position="2288"/>
        <end position="2298"/>
    </location>
</feature>
<feature type="compositionally biased region" description="Polar residues" evidence="8">
    <location>
        <begin position="4222"/>
        <end position="4241"/>
    </location>
</feature>
<feature type="compositionally biased region" description="Basic residues" evidence="8">
    <location>
        <begin position="2258"/>
        <end position="2267"/>
    </location>
</feature>
<feature type="compositionally biased region" description="Polar residues" evidence="8">
    <location>
        <begin position="958"/>
        <end position="968"/>
    </location>
</feature>
<feature type="non-terminal residue" evidence="10">
    <location>
        <position position="1"/>
    </location>
</feature>
<feature type="compositionally biased region" description="Polar residues" evidence="8">
    <location>
        <begin position="3423"/>
        <end position="3438"/>
    </location>
</feature>
<feature type="region of interest" description="Disordered" evidence="8">
    <location>
        <begin position="2756"/>
        <end position="2947"/>
    </location>
</feature>